<organism evidence="2">
    <name type="scientific">Rhizophora mucronata</name>
    <name type="common">Asiatic mangrove</name>
    <dbReference type="NCBI Taxonomy" id="61149"/>
    <lineage>
        <taxon>Eukaryota</taxon>
        <taxon>Viridiplantae</taxon>
        <taxon>Streptophyta</taxon>
        <taxon>Embryophyta</taxon>
        <taxon>Tracheophyta</taxon>
        <taxon>Spermatophyta</taxon>
        <taxon>Magnoliopsida</taxon>
        <taxon>eudicotyledons</taxon>
        <taxon>Gunneridae</taxon>
        <taxon>Pentapetalae</taxon>
        <taxon>rosids</taxon>
        <taxon>fabids</taxon>
        <taxon>Malpighiales</taxon>
        <taxon>Rhizophoraceae</taxon>
        <taxon>Rhizophora</taxon>
    </lineage>
</organism>
<protein>
    <submittedName>
        <fullName evidence="2">Uncharacterized protein</fullName>
    </submittedName>
</protein>
<reference evidence="2" key="1">
    <citation type="submission" date="2018-02" db="EMBL/GenBank/DDBJ databases">
        <title>Rhizophora mucronata_Transcriptome.</title>
        <authorList>
            <person name="Meera S.P."/>
            <person name="Sreeshan A."/>
            <person name="Augustine A."/>
        </authorList>
    </citation>
    <scope>NUCLEOTIDE SEQUENCE</scope>
    <source>
        <tissue evidence="2">Leaf</tissue>
    </source>
</reference>
<evidence type="ECO:0000256" key="1">
    <source>
        <dbReference type="SAM" id="Phobius"/>
    </source>
</evidence>
<dbReference type="AlphaFoldDB" id="A0A2P2MRK0"/>
<keyword evidence="1" id="KW-1133">Transmembrane helix</keyword>
<name>A0A2P2MRK0_RHIMU</name>
<evidence type="ECO:0000313" key="2">
    <source>
        <dbReference type="EMBL" id="MBX32850.1"/>
    </source>
</evidence>
<sequence length="69" mass="8608">MYDEKFSGFEMLHFMPLQVSLTLTSSFFILSLHFFFFKHLFFVRSILELNYLRVCYRFWFCMLFRAFGY</sequence>
<proteinExistence type="predicted"/>
<accession>A0A2P2MRK0</accession>
<feature type="transmembrane region" description="Helical" evidence="1">
    <location>
        <begin position="12"/>
        <end position="37"/>
    </location>
</feature>
<dbReference type="EMBL" id="GGEC01052366">
    <property type="protein sequence ID" value="MBX32850.1"/>
    <property type="molecule type" value="Transcribed_RNA"/>
</dbReference>
<keyword evidence="1" id="KW-0812">Transmembrane</keyword>
<keyword evidence="1" id="KW-0472">Membrane</keyword>